<evidence type="ECO:0000313" key="7">
    <source>
        <dbReference type="Proteomes" id="UP000308199"/>
    </source>
</evidence>
<organism evidence="6 7">
    <name type="scientific">Phellinidium pouzarii</name>
    <dbReference type="NCBI Taxonomy" id="167371"/>
    <lineage>
        <taxon>Eukaryota</taxon>
        <taxon>Fungi</taxon>
        <taxon>Dikarya</taxon>
        <taxon>Basidiomycota</taxon>
        <taxon>Agaricomycotina</taxon>
        <taxon>Agaricomycetes</taxon>
        <taxon>Hymenochaetales</taxon>
        <taxon>Hymenochaetaceae</taxon>
        <taxon>Phellinidium</taxon>
    </lineage>
</organism>
<comment type="caution">
    <text evidence="6">The sequence shown here is derived from an EMBL/GenBank/DDBJ whole genome shotgun (WGS) entry which is preliminary data.</text>
</comment>
<accession>A0A4S4L0K0</accession>
<name>A0A4S4L0K0_9AGAM</name>
<proteinExistence type="inferred from homology"/>
<comment type="similarity">
    <text evidence="1">Belongs to the AATF family.</text>
</comment>
<feature type="region of interest" description="Disordered" evidence="3">
    <location>
        <begin position="63"/>
        <end position="147"/>
    </location>
</feature>
<feature type="region of interest" description="Disordered" evidence="3">
    <location>
        <begin position="347"/>
        <end position="374"/>
    </location>
</feature>
<dbReference type="InterPro" id="IPR039223">
    <property type="entry name" value="AATF/Bfr2"/>
</dbReference>
<dbReference type="PANTHER" id="PTHR15565">
    <property type="entry name" value="AATF PROTEIN APOPTOSIS ANTAGONIZING TRANSCRIPTION FACTOR"/>
    <property type="match status" value="1"/>
</dbReference>
<gene>
    <name evidence="6" type="ORF">EW145_g5274</name>
</gene>
<dbReference type="GO" id="GO:0005730">
    <property type="term" value="C:nucleolus"/>
    <property type="evidence" value="ECO:0007669"/>
    <property type="project" value="TreeGrafter"/>
</dbReference>
<feature type="compositionally biased region" description="Basic and acidic residues" evidence="3">
    <location>
        <begin position="347"/>
        <end position="363"/>
    </location>
</feature>
<protein>
    <recommendedName>
        <fullName evidence="2">Protein BFR2</fullName>
    </recommendedName>
</protein>
<keyword evidence="7" id="KW-1185">Reference proteome</keyword>
<feature type="domain" description="AATF leucine zipper-containing" evidence="5">
    <location>
        <begin position="161"/>
        <end position="293"/>
    </location>
</feature>
<dbReference type="Pfam" id="PF08164">
    <property type="entry name" value="TRAUB"/>
    <property type="match status" value="1"/>
</dbReference>
<dbReference type="InterPro" id="IPR012617">
    <property type="entry name" value="AATF_C"/>
</dbReference>
<dbReference type="PANTHER" id="PTHR15565:SF0">
    <property type="entry name" value="PROTEIN AATF"/>
    <property type="match status" value="1"/>
</dbReference>
<dbReference type="OrthoDB" id="5783963at2759"/>
<feature type="compositionally biased region" description="Basic and acidic residues" evidence="3">
    <location>
        <begin position="94"/>
        <end position="112"/>
    </location>
</feature>
<dbReference type="EMBL" id="SGPK01000312">
    <property type="protein sequence ID" value="THH04779.1"/>
    <property type="molecule type" value="Genomic_DNA"/>
</dbReference>
<evidence type="ECO:0000259" key="4">
    <source>
        <dbReference type="Pfam" id="PF08164"/>
    </source>
</evidence>
<dbReference type="Proteomes" id="UP000308199">
    <property type="component" value="Unassembled WGS sequence"/>
</dbReference>
<feature type="domain" description="Apoptosis-antagonizing transcription factor C-terminal" evidence="4">
    <location>
        <begin position="382"/>
        <end position="474"/>
    </location>
</feature>
<dbReference type="Pfam" id="PF13339">
    <property type="entry name" value="AATF-Che1"/>
    <property type="match status" value="1"/>
</dbReference>
<reference evidence="6 7" key="1">
    <citation type="submission" date="2019-02" db="EMBL/GenBank/DDBJ databases">
        <title>Genome sequencing of the rare red list fungi Phellinidium pouzarii.</title>
        <authorList>
            <person name="Buettner E."/>
            <person name="Kellner H."/>
        </authorList>
    </citation>
    <scope>NUCLEOTIDE SEQUENCE [LARGE SCALE GENOMIC DNA]</scope>
    <source>
        <strain evidence="6 7">DSM 108285</strain>
    </source>
</reference>
<evidence type="ECO:0000313" key="6">
    <source>
        <dbReference type="EMBL" id="THH04779.1"/>
    </source>
</evidence>
<dbReference type="AlphaFoldDB" id="A0A4S4L0K0"/>
<evidence type="ECO:0000256" key="1">
    <source>
        <dbReference type="ARBA" id="ARBA00008966"/>
    </source>
</evidence>
<evidence type="ECO:0000256" key="3">
    <source>
        <dbReference type="SAM" id="MobiDB-lite"/>
    </source>
</evidence>
<dbReference type="GO" id="GO:0000462">
    <property type="term" value="P:maturation of SSU-rRNA from tricistronic rRNA transcript (SSU-rRNA, 5.8S rRNA, LSU-rRNA)"/>
    <property type="evidence" value="ECO:0007669"/>
    <property type="project" value="TreeGrafter"/>
</dbReference>
<feature type="compositionally biased region" description="Acidic residues" evidence="3">
    <location>
        <begin position="113"/>
        <end position="123"/>
    </location>
</feature>
<evidence type="ECO:0000256" key="2">
    <source>
        <dbReference type="ARBA" id="ARBA00013850"/>
    </source>
</evidence>
<evidence type="ECO:0000259" key="5">
    <source>
        <dbReference type="Pfam" id="PF13339"/>
    </source>
</evidence>
<sequence>MSLKRVSLAQQLAQLDKPAPVDFDPEDAVVVGVDAEDASEQPGNGGREHYLDVGPSALRKLRDSVAAPKYDGVRVSRIQLEDSDAEMSEPVPGSEDRPVTSEEDEKVDKDVEKDDEEDDEEESEHIIARDYPQEPPPMAPSVPLAEDDLSSTLKRTRQEERKKGKAVARQLAMYDSLLDARIRMQKCAVSMNKLPNASKIPDYLLSPNSHLAANKMLSEAMSLADDLFDLRKRLLTSNESINPPARKRRKLSEHVDVDRDWEEELQSNSMYFAELESTFHPHLLSTLQKWSNKVLAIAPSALLPSNRTRFSRSNANQVKSAVQLIDDALLDRNALLARTRVWRGKGDRLGSADGKGVKNKEPSETTSPEAADDDVFDDTDFYQSLLRDVIDARAGSGAGADGLDGLAVDWRASQKQRKTRRASTVDTRASKGRKLRFEVHEKIQNFMAPAPPPSVSGGALWHEAQIDELFAGLLGRGYAAGAEEVEASEQQGSPLMDIDKKQSFKNGFRVFG</sequence>
<dbReference type="InterPro" id="IPR025160">
    <property type="entry name" value="AATF"/>
</dbReference>